<dbReference type="AlphaFoldDB" id="A0A1B8R2K5"/>
<dbReference type="InterPro" id="IPR006311">
    <property type="entry name" value="TAT_signal"/>
</dbReference>
<organism evidence="5">
    <name type="scientific">Rhizobium leguminosarum bv. trifolii</name>
    <dbReference type="NCBI Taxonomy" id="386"/>
    <lineage>
        <taxon>Bacteria</taxon>
        <taxon>Pseudomonadati</taxon>
        <taxon>Pseudomonadota</taxon>
        <taxon>Alphaproteobacteria</taxon>
        <taxon>Hyphomicrobiales</taxon>
        <taxon>Rhizobiaceae</taxon>
        <taxon>Rhizobium/Agrobacterium group</taxon>
        <taxon>Rhizobium</taxon>
    </lineage>
</organism>
<dbReference type="EMBL" id="KX491906">
    <property type="protein sequence ID" value="AOO94270.1"/>
    <property type="molecule type" value="Genomic_DNA"/>
</dbReference>
<sequence length="330" mass="35407">MTVNRRKFLSVAALVPAALTAPSVLRLSGTASAQDAAAKPIQSPMVMRRRIGEIEVFALMDGYGTFPNGMFPSFEVKAGEAAAKLAHKSFDPATFSIGINAYLIKTKDRIVAVDAGAPAAMGPTVGGWARALSAIGVAPEQVDTMFATHIHVDHVGGLTDPSTGYKVLPNAPLVVSEAEWKFVHDDAIYAQQSKDFQAYWDVSRAMVKPYDGVKLLIQPGAEIAPGLTTVALPGHTPGHLGLRIDSGKESLLIWGDIIHGTAFQFTRPDWSFALDADQAKAAQTRKAILDMVTADDMMVAGMHLDFPGFGFVERDNGAYRFVAAPYDYRA</sequence>
<dbReference type="SUPFAM" id="SSF56281">
    <property type="entry name" value="Metallo-hydrolase/oxidoreductase"/>
    <property type="match status" value="1"/>
</dbReference>
<keyword evidence="4" id="KW-0862">Zinc</keyword>
<accession>A0A1B8R2K5</accession>
<dbReference type="Gene3D" id="3.60.15.10">
    <property type="entry name" value="Ribonuclease Z/Hydroxyacylglutathione hydrolase-like"/>
    <property type="match status" value="1"/>
</dbReference>
<reference evidence="5" key="1">
    <citation type="journal article" date="2015" name="BMC Genomics">
        <title>Transcriptome profiling of a Rhizobium leguminosarum bv. trifolii rosR mutant reveals the role of the transcriptional regulator RosR in motility, synthesis of cell-surface components, and other cellular processes.</title>
        <authorList>
            <person name="Rachwal K."/>
            <person name="Matczynska E."/>
            <person name="Janczarek M."/>
        </authorList>
    </citation>
    <scope>NUCLEOTIDE SEQUENCE</scope>
    <source>
        <strain evidence="5">Rt24.2</strain>
    </source>
</reference>
<comment type="similarity">
    <text evidence="1">Belongs to the metallo-beta-lactamase superfamily.</text>
</comment>
<dbReference type="SMART" id="SM00849">
    <property type="entry name" value="Lactamase_B"/>
    <property type="match status" value="1"/>
</dbReference>
<keyword evidence="3" id="KW-0378">Hydrolase</keyword>
<dbReference type="InterPro" id="IPR051013">
    <property type="entry name" value="MBL_superfamily_lactonases"/>
</dbReference>
<dbReference type="GO" id="GO:0016787">
    <property type="term" value="F:hydrolase activity"/>
    <property type="evidence" value="ECO:0007669"/>
    <property type="project" value="UniProtKB-KW"/>
</dbReference>
<reference evidence="5" key="2">
    <citation type="journal article" date="2016" name="Front. Microbiol.">
        <title>The Regulatory Protein RosR Affects Rhizobium leguminosarum bv. trifolii Protein Profiles, Cell Surface Properties, and Symbiosis with Clover.</title>
        <authorList>
            <person name="Rachwal K."/>
            <person name="Boguszewska A."/>
            <person name="Kopcinska J."/>
            <person name="Karas M."/>
            <person name="Tchorzewski M."/>
            <person name="Janczarek M."/>
        </authorList>
    </citation>
    <scope>NUCLEOTIDE SEQUENCE</scope>
    <source>
        <strain evidence="5">Rt24.2</strain>
    </source>
</reference>
<evidence type="ECO:0000256" key="2">
    <source>
        <dbReference type="ARBA" id="ARBA00022723"/>
    </source>
</evidence>
<dbReference type="PANTHER" id="PTHR42978:SF6">
    <property type="entry name" value="QUORUM-QUENCHING LACTONASE YTNP-RELATED"/>
    <property type="match status" value="1"/>
</dbReference>
<keyword evidence="2" id="KW-0479">Metal-binding</keyword>
<dbReference type="GeneID" id="61426932"/>
<dbReference type="Pfam" id="PF00753">
    <property type="entry name" value="Lactamase_B"/>
    <property type="match status" value="1"/>
</dbReference>
<dbReference type="RefSeq" id="WP_026242442.1">
    <property type="nucleotide sequence ID" value="NZ_CP050086.1"/>
</dbReference>
<dbReference type="GO" id="GO:0046872">
    <property type="term" value="F:metal ion binding"/>
    <property type="evidence" value="ECO:0007669"/>
    <property type="project" value="UniProtKB-KW"/>
</dbReference>
<evidence type="ECO:0000256" key="3">
    <source>
        <dbReference type="ARBA" id="ARBA00022801"/>
    </source>
</evidence>
<name>A0A1B8R2K5_RHILT</name>
<evidence type="ECO:0000256" key="4">
    <source>
        <dbReference type="ARBA" id="ARBA00022833"/>
    </source>
</evidence>
<dbReference type="InterPro" id="IPR036866">
    <property type="entry name" value="RibonucZ/Hydroxyglut_hydro"/>
</dbReference>
<dbReference type="InterPro" id="IPR001279">
    <property type="entry name" value="Metallo-B-lactamas"/>
</dbReference>
<dbReference type="PROSITE" id="PS51318">
    <property type="entry name" value="TAT"/>
    <property type="match status" value="1"/>
</dbReference>
<evidence type="ECO:0000313" key="5">
    <source>
        <dbReference type="EMBL" id="AOO94270.1"/>
    </source>
</evidence>
<protein>
    <submittedName>
        <fullName evidence="5">Uncharacterized protein</fullName>
    </submittedName>
</protein>
<dbReference type="CDD" id="cd07720">
    <property type="entry name" value="OPHC2-like_MBL-fold"/>
    <property type="match status" value="1"/>
</dbReference>
<dbReference type="PANTHER" id="PTHR42978">
    <property type="entry name" value="QUORUM-QUENCHING LACTONASE YTNP-RELATED-RELATED"/>
    <property type="match status" value="1"/>
</dbReference>
<evidence type="ECO:0000256" key="1">
    <source>
        <dbReference type="ARBA" id="ARBA00007749"/>
    </source>
</evidence>
<proteinExistence type="inferred from homology"/>